<dbReference type="InterPro" id="IPR051309">
    <property type="entry name" value="ABCF_ATPase"/>
</dbReference>
<dbReference type="InterPro" id="IPR037118">
    <property type="entry name" value="Val-tRNA_synth_C_sf"/>
</dbReference>
<dbReference type="Pfam" id="PF00005">
    <property type="entry name" value="ABC_tran"/>
    <property type="match status" value="2"/>
</dbReference>
<feature type="domain" description="ABC transporter" evidence="5">
    <location>
        <begin position="4"/>
        <end position="258"/>
    </location>
</feature>
<dbReference type="AlphaFoldDB" id="B8J747"/>
<dbReference type="InterPro" id="IPR003593">
    <property type="entry name" value="AAA+_ATPase"/>
</dbReference>
<dbReference type="PANTHER" id="PTHR42855:SF1">
    <property type="entry name" value="ABC TRANSPORTER DOMAIN-CONTAINING PROTEIN"/>
    <property type="match status" value="1"/>
</dbReference>
<dbReference type="KEGG" id="acp:A2cp1_1895"/>
<dbReference type="FunFam" id="3.40.50.300:FF:000011">
    <property type="entry name" value="Putative ABC transporter ATP-binding component"/>
    <property type="match status" value="1"/>
</dbReference>
<dbReference type="InterPro" id="IPR017871">
    <property type="entry name" value="ABC_transporter-like_CS"/>
</dbReference>
<dbReference type="Proteomes" id="UP000007089">
    <property type="component" value="Chromosome"/>
</dbReference>
<dbReference type="InterPro" id="IPR003439">
    <property type="entry name" value="ABC_transporter-like_ATP-bd"/>
</dbReference>
<dbReference type="RefSeq" id="WP_012633153.1">
    <property type="nucleotide sequence ID" value="NC_011891.1"/>
</dbReference>
<dbReference type="InterPro" id="IPR032781">
    <property type="entry name" value="ABC_tran_Xtn"/>
</dbReference>
<feature type="coiled-coil region" evidence="3">
    <location>
        <begin position="590"/>
        <end position="648"/>
    </location>
</feature>
<evidence type="ECO:0000256" key="4">
    <source>
        <dbReference type="SAM" id="MobiDB-lite"/>
    </source>
</evidence>
<feature type="region of interest" description="Disordered" evidence="4">
    <location>
        <begin position="547"/>
        <end position="581"/>
    </location>
</feature>
<keyword evidence="2" id="KW-0067">ATP-binding</keyword>
<evidence type="ECO:0000256" key="2">
    <source>
        <dbReference type="ARBA" id="ARBA00022840"/>
    </source>
</evidence>
<proteinExistence type="predicted"/>
<gene>
    <name evidence="6" type="ordered locus">A2cp1_1895</name>
</gene>
<dbReference type="GO" id="GO:0003677">
    <property type="term" value="F:DNA binding"/>
    <property type="evidence" value="ECO:0007669"/>
    <property type="project" value="InterPro"/>
</dbReference>
<dbReference type="PROSITE" id="PS00211">
    <property type="entry name" value="ABC_TRANSPORTER_1"/>
    <property type="match status" value="1"/>
</dbReference>
<dbReference type="Pfam" id="PF12848">
    <property type="entry name" value="ABC_tran_Xtn"/>
    <property type="match status" value="1"/>
</dbReference>
<dbReference type="HOGENOM" id="CLU_000604_36_0_7"/>
<keyword evidence="7" id="KW-1185">Reference proteome</keyword>
<feature type="domain" description="ABC transporter" evidence="5">
    <location>
        <begin position="324"/>
        <end position="547"/>
    </location>
</feature>
<dbReference type="InterPro" id="IPR027417">
    <property type="entry name" value="P-loop_NTPase"/>
</dbReference>
<evidence type="ECO:0000313" key="6">
    <source>
        <dbReference type="EMBL" id="ACL65237.1"/>
    </source>
</evidence>
<evidence type="ECO:0000259" key="5">
    <source>
        <dbReference type="PROSITE" id="PS50893"/>
    </source>
</evidence>
<organism evidence="6 7">
    <name type="scientific">Anaeromyxobacter dehalogenans (strain ATCC BAA-258 / DSM 21875 / 2CP-1)</name>
    <dbReference type="NCBI Taxonomy" id="455488"/>
    <lineage>
        <taxon>Bacteria</taxon>
        <taxon>Pseudomonadati</taxon>
        <taxon>Myxococcota</taxon>
        <taxon>Myxococcia</taxon>
        <taxon>Myxococcales</taxon>
        <taxon>Cystobacterineae</taxon>
        <taxon>Anaeromyxobacteraceae</taxon>
        <taxon>Anaeromyxobacter</taxon>
    </lineage>
</organism>
<evidence type="ECO:0000256" key="3">
    <source>
        <dbReference type="SAM" id="Coils"/>
    </source>
</evidence>
<dbReference type="GO" id="GO:0005524">
    <property type="term" value="F:ATP binding"/>
    <property type="evidence" value="ECO:0007669"/>
    <property type="project" value="UniProtKB-KW"/>
</dbReference>
<protein>
    <submittedName>
        <fullName evidence="6">ABC transporter related</fullName>
    </submittedName>
</protein>
<dbReference type="CDD" id="cd03221">
    <property type="entry name" value="ABCF_EF-3"/>
    <property type="match status" value="2"/>
</dbReference>
<dbReference type="GO" id="GO:0016887">
    <property type="term" value="F:ATP hydrolysis activity"/>
    <property type="evidence" value="ECO:0007669"/>
    <property type="project" value="InterPro"/>
</dbReference>
<dbReference type="SMART" id="SM00382">
    <property type="entry name" value="AAA"/>
    <property type="match status" value="2"/>
</dbReference>
<dbReference type="Gene3D" id="1.10.287.380">
    <property type="entry name" value="Valyl-tRNA synthetase, C-terminal domain"/>
    <property type="match status" value="1"/>
</dbReference>
<keyword evidence="3" id="KW-0175">Coiled coil</keyword>
<dbReference type="PROSITE" id="PS50893">
    <property type="entry name" value="ABC_TRANSPORTER_2"/>
    <property type="match status" value="2"/>
</dbReference>
<dbReference type="InterPro" id="IPR032524">
    <property type="entry name" value="ABC_tran_C"/>
</dbReference>
<feature type="compositionally biased region" description="Low complexity" evidence="4">
    <location>
        <begin position="547"/>
        <end position="573"/>
    </location>
</feature>
<dbReference type="SUPFAM" id="SSF52540">
    <property type="entry name" value="P-loop containing nucleoside triphosphate hydrolases"/>
    <property type="match status" value="2"/>
</dbReference>
<reference evidence="6" key="1">
    <citation type="submission" date="2009-01" db="EMBL/GenBank/DDBJ databases">
        <title>Complete sequence of Anaeromyxobacter dehalogenans 2CP-1.</title>
        <authorList>
            <consortium name="US DOE Joint Genome Institute"/>
            <person name="Lucas S."/>
            <person name="Copeland A."/>
            <person name="Lapidus A."/>
            <person name="Glavina del Rio T."/>
            <person name="Dalin E."/>
            <person name="Tice H."/>
            <person name="Bruce D."/>
            <person name="Goodwin L."/>
            <person name="Pitluck S."/>
            <person name="Saunders E."/>
            <person name="Brettin T."/>
            <person name="Detter J.C."/>
            <person name="Han C."/>
            <person name="Larimer F."/>
            <person name="Land M."/>
            <person name="Hauser L."/>
            <person name="Kyrpides N."/>
            <person name="Ovchinnikova G."/>
            <person name="Beliaev A.S."/>
            <person name="Richardson P."/>
        </authorList>
    </citation>
    <scope>NUCLEOTIDE SEQUENCE</scope>
    <source>
        <strain evidence="6">2CP-1</strain>
    </source>
</reference>
<sequence length="656" mass="71733">MTLLHAAGLGLSFGSRTLFDGLTFTLEEGERVGLVGVNGAGKSSLMRILARATEPDRGEVQLRRGALVTYLPQEPAFPEGATVASELEVARAPLRAALEAHAALAARLETAQDGAAHARLLAEMAALSDRIDHLGGWDTAHEARRLLDRLGVPDWDRAVAELSGGARKRVAIARALLTRPDLLLLDEPTNHLDADTVDWLEEELDRLDGALLLVTHDRYFLDDLVDRILEITPGAGVTSYPGNYEAYLEQKLELEALAATAQHKQERWIAQEVAWLRRGVEARRTKSKARIERARRLMAERGYQRPRAAELRLAEAPRLSQVVLEAHGVEKRFGERTVLRDVEVVLQRGERLGIVGPNGAGKTTFLRVLLGELAPDAGEVVVGKRTRVAYYDQQRAGLDPEQTVYEAAGGSPPGRTGEDFVELSGKRVALRDYLDDLLFPPTMQRMQVKALSGGERNRLLLARLFLEGANVLVLDEPTNDLDLVTLNVLEGLLLGFDGTVLLVTHDRYFLDKVATSILALEGDGRAIRYPGNYETYRTLKEQAAAAAAPAPELAPPGGRAREAPTAGGAAAAEPRARRPGKLSFKEQRELEGMEAAILAAEERKAALEATLADPETYRRDGAAVAGMREELERLAAEVERLYARWQELESYRGGGA</sequence>
<evidence type="ECO:0000256" key="1">
    <source>
        <dbReference type="ARBA" id="ARBA00022741"/>
    </source>
</evidence>
<dbReference type="EMBL" id="CP001359">
    <property type="protein sequence ID" value="ACL65237.1"/>
    <property type="molecule type" value="Genomic_DNA"/>
</dbReference>
<dbReference type="Pfam" id="PF16326">
    <property type="entry name" value="ABC_tran_CTD"/>
    <property type="match status" value="1"/>
</dbReference>
<evidence type="ECO:0000313" key="7">
    <source>
        <dbReference type="Proteomes" id="UP000007089"/>
    </source>
</evidence>
<keyword evidence="1" id="KW-0547">Nucleotide-binding</keyword>
<dbReference type="PANTHER" id="PTHR42855">
    <property type="entry name" value="ABC TRANSPORTER ATP-BINDING SUBUNIT"/>
    <property type="match status" value="1"/>
</dbReference>
<name>B8J747_ANAD2</name>
<accession>B8J747</accession>
<dbReference type="Gene3D" id="3.40.50.300">
    <property type="entry name" value="P-loop containing nucleotide triphosphate hydrolases"/>
    <property type="match status" value="2"/>
</dbReference>